<name>A0A847U663_9EURY</name>
<dbReference type="InterPro" id="IPR055692">
    <property type="entry name" value="DUF7268"/>
</dbReference>
<reference evidence="2" key="1">
    <citation type="submission" date="2019-12" db="EMBL/GenBank/DDBJ databases">
        <title>Whole-genome sequence of Halomicrobium mukohataei pws1.</title>
        <authorList>
            <person name="Verma D.K."/>
            <person name="Gopal K."/>
            <person name="Prasad E.S."/>
        </authorList>
    </citation>
    <scope>NUCLEOTIDE SEQUENCE</scope>
    <source>
        <strain evidence="2">Pws1</strain>
    </source>
</reference>
<keyword evidence="1" id="KW-0472">Membrane</keyword>
<gene>
    <name evidence="2" type="ORF">GOC74_00925</name>
</gene>
<accession>A0A847U663</accession>
<dbReference type="EMBL" id="WOYG01000001">
    <property type="protein sequence ID" value="NLV08499.1"/>
    <property type="molecule type" value="Genomic_DNA"/>
</dbReference>
<protein>
    <submittedName>
        <fullName evidence="2">Uncharacterized protein</fullName>
    </submittedName>
</protein>
<comment type="caution">
    <text evidence="2">The sequence shown here is derived from an EMBL/GenBank/DDBJ whole genome shotgun (WGS) entry which is preliminary data.</text>
</comment>
<dbReference type="RefSeq" id="WP_170092523.1">
    <property type="nucleotide sequence ID" value="NZ_WOYG01000001.1"/>
</dbReference>
<evidence type="ECO:0000313" key="3">
    <source>
        <dbReference type="Proteomes" id="UP000608662"/>
    </source>
</evidence>
<feature type="transmembrane region" description="Helical" evidence="1">
    <location>
        <begin position="50"/>
        <end position="70"/>
    </location>
</feature>
<organism evidence="2 3">
    <name type="scientific">Halomicrobium mukohataei</name>
    <dbReference type="NCBI Taxonomy" id="57705"/>
    <lineage>
        <taxon>Archaea</taxon>
        <taxon>Methanobacteriati</taxon>
        <taxon>Methanobacteriota</taxon>
        <taxon>Stenosarchaea group</taxon>
        <taxon>Halobacteria</taxon>
        <taxon>Halobacteriales</taxon>
        <taxon>Haloarculaceae</taxon>
        <taxon>Halomicrobium</taxon>
    </lineage>
</organism>
<keyword evidence="1" id="KW-1133">Transmembrane helix</keyword>
<evidence type="ECO:0000256" key="1">
    <source>
        <dbReference type="SAM" id="Phobius"/>
    </source>
</evidence>
<feature type="transmembrane region" description="Helical" evidence="1">
    <location>
        <begin position="15"/>
        <end position="38"/>
    </location>
</feature>
<sequence length="119" mass="11746">MSPERTAVGWARPRLWLVGSAAGVGVVVGPLAAALFAALGHGTGGGVRTAFSLGALALGFAAIGWSGSIFDGSGIASMQRSLDVSGNWTESDSRRAMGRIAGFGAGLMVAASGLEAALV</sequence>
<dbReference type="Pfam" id="PF23930">
    <property type="entry name" value="DUF7268"/>
    <property type="match status" value="1"/>
</dbReference>
<proteinExistence type="predicted"/>
<dbReference type="OrthoDB" id="329202at2157"/>
<dbReference type="Proteomes" id="UP000608662">
    <property type="component" value="Unassembled WGS sequence"/>
</dbReference>
<feature type="transmembrane region" description="Helical" evidence="1">
    <location>
        <begin position="100"/>
        <end position="118"/>
    </location>
</feature>
<dbReference type="AlphaFoldDB" id="A0A847U663"/>
<evidence type="ECO:0000313" key="2">
    <source>
        <dbReference type="EMBL" id="NLV08499.1"/>
    </source>
</evidence>
<keyword evidence="1" id="KW-0812">Transmembrane</keyword>